<dbReference type="InterPro" id="IPR050297">
    <property type="entry name" value="LipidA_mod_glycosyltrf_83"/>
</dbReference>
<keyword evidence="3" id="KW-0328">Glycosyltransferase</keyword>
<keyword evidence="10" id="KW-1185">Reference proteome</keyword>
<keyword evidence="5 8" id="KW-0812">Transmembrane</keyword>
<dbReference type="AlphaFoldDB" id="A0A011PGQ1"/>
<keyword evidence="4" id="KW-0808">Transferase</keyword>
<feature type="transmembrane region" description="Helical" evidence="8">
    <location>
        <begin position="374"/>
        <end position="392"/>
    </location>
</feature>
<evidence type="ECO:0000313" key="9">
    <source>
        <dbReference type="EMBL" id="EXI65429.1"/>
    </source>
</evidence>
<evidence type="ECO:0000313" key="10">
    <source>
        <dbReference type="Proteomes" id="UP000020218"/>
    </source>
</evidence>
<name>A0A011PGQ1_9PROT</name>
<evidence type="ECO:0008006" key="11">
    <source>
        <dbReference type="Google" id="ProtNLM"/>
    </source>
</evidence>
<dbReference type="Proteomes" id="UP000020218">
    <property type="component" value="Unassembled WGS sequence"/>
</dbReference>
<evidence type="ECO:0000256" key="1">
    <source>
        <dbReference type="ARBA" id="ARBA00004651"/>
    </source>
</evidence>
<evidence type="ECO:0000256" key="8">
    <source>
        <dbReference type="SAM" id="Phobius"/>
    </source>
</evidence>
<dbReference type="GO" id="GO:0009103">
    <property type="term" value="P:lipopolysaccharide biosynthetic process"/>
    <property type="evidence" value="ECO:0007669"/>
    <property type="project" value="UniProtKB-ARBA"/>
</dbReference>
<organism evidence="9 10">
    <name type="scientific">Candidatus Accumulibacter adjunctus</name>
    <dbReference type="NCBI Taxonomy" id="1454001"/>
    <lineage>
        <taxon>Bacteria</taxon>
        <taxon>Pseudomonadati</taxon>
        <taxon>Pseudomonadota</taxon>
        <taxon>Betaproteobacteria</taxon>
        <taxon>Candidatus Accumulibacter</taxon>
    </lineage>
</organism>
<evidence type="ECO:0000256" key="7">
    <source>
        <dbReference type="ARBA" id="ARBA00023136"/>
    </source>
</evidence>
<comment type="subcellular location">
    <subcellularLocation>
        <location evidence="1">Cell membrane</location>
        <topology evidence="1">Multi-pass membrane protein</topology>
    </subcellularLocation>
</comment>
<gene>
    <name evidence="9" type="ORF">AW08_03227</name>
</gene>
<feature type="transmembrane region" description="Helical" evidence="8">
    <location>
        <begin position="96"/>
        <end position="116"/>
    </location>
</feature>
<feature type="transmembrane region" description="Helical" evidence="8">
    <location>
        <begin position="321"/>
        <end position="340"/>
    </location>
</feature>
<evidence type="ECO:0000256" key="2">
    <source>
        <dbReference type="ARBA" id="ARBA00022475"/>
    </source>
</evidence>
<dbReference type="EMBL" id="JFAX01000023">
    <property type="protein sequence ID" value="EXI65429.1"/>
    <property type="molecule type" value="Genomic_DNA"/>
</dbReference>
<sequence>MLRLSIPRRFLSPRACGSSGDAGPVVAALLGSVLLSLLAFSQATLVGRDAALYLDVARQVLEQGATVAFRAFDWPWFSLLLAATGKVFGLPLETAAQLWCTLFVAGTSALLVVVTLRFSPGCNYWASLVVLSLPAFNQFRGDIIREHGSWFFCVLALHLALQWLARGGWWRAAAIQAAIGVAALFRLEALVLMPALAASLLGELHTRTGWMRLLQFNALPLTVGLAAALALASGTDIWQPRIAGFAAVIDPRALLQSLDEMANLFAKIILEYHSKEDARQILVFGLLLTLLVKFCALNGPLCVPLLFRANWQAVSAYWRRLRPFAWTWLLYLCVLLIFFIKFRFINSRYTSFLNLLVVPLLTMALMLFCRSHARWSPVAVVVLLAFILANTVSRGPGKTHYLEAAAWLAENTKAEDRVYYEDARIAYYAGRGYPRTDMTVQRVMAGADTGRFRYYVLTHRPNEDTLLPWLAKERKQVVRQFRNAKGETILVIGE</sequence>
<comment type="caution">
    <text evidence="9">The sequence shown here is derived from an EMBL/GenBank/DDBJ whole genome shotgun (WGS) entry which is preliminary data.</text>
</comment>
<proteinExistence type="predicted"/>
<feature type="transmembrane region" description="Helical" evidence="8">
    <location>
        <begin position="147"/>
        <end position="165"/>
    </location>
</feature>
<keyword evidence="7 8" id="KW-0472">Membrane</keyword>
<feature type="transmembrane region" description="Helical" evidence="8">
    <location>
        <begin position="352"/>
        <end position="368"/>
    </location>
</feature>
<keyword evidence="2" id="KW-1003">Cell membrane</keyword>
<dbReference type="GO" id="GO:0016763">
    <property type="term" value="F:pentosyltransferase activity"/>
    <property type="evidence" value="ECO:0007669"/>
    <property type="project" value="TreeGrafter"/>
</dbReference>
<accession>A0A011PGQ1</accession>
<evidence type="ECO:0000256" key="6">
    <source>
        <dbReference type="ARBA" id="ARBA00022989"/>
    </source>
</evidence>
<feature type="transmembrane region" description="Helical" evidence="8">
    <location>
        <begin position="21"/>
        <end position="40"/>
    </location>
</feature>
<feature type="transmembrane region" description="Helical" evidence="8">
    <location>
        <begin position="177"/>
        <end position="201"/>
    </location>
</feature>
<evidence type="ECO:0000256" key="3">
    <source>
        <dbReference type="ARBA" id="ARBA00022676"/>
    </source>
</evidence>
<reference evidence="9" key="1">
    <citation type="submission" date="2014-02" db="EMBL/GenBank/DDBJ databases">
        <title>Expanding our view of genomic diversity in Candidatus Accumulibacter clades.</title>
        <authorList>
            <person name="Skennerton C.T."/>
            <person name="Barr J.J."/>
            <person name="Slater F.R."/>
            <person name="Bond P.L."/>
            <person name="Tyson G.W."/>
        </authorList>
    </citation>
    <scope>NUCLEOTIDE SEQUENCE [LARGE SCALE GENOMIC DNA]</scope>
</reference>
<dbReference type="PANTHER" id="PTHR33908:SF11">
    <property type="entry name" value="MEMBRANE PROTEIN"/>
    <property type="match status" value="1"/>
</dbReference>
<feature type="transmembrane region" description="Helical" evidence="8">
    <location>
        <begin position="123"/>
        <end position="141"/>
    </location>
</feature>
<dbReference type="PATRIC" id="fig|1454001.3.peg.3275"/>
<dbReference type="STRING" id="1454001.AW08_03227"/>
<evidence type="ECO:0000256" key="4">
    <source>
        <dbReference type="ARBA" id="ARBA00022679"/>
    </source>
</evidence>
<evidence type="ECO:0000256" key="5">
    <source>
        <dbReference type="ARBA" id="ARBA00022692"/>
    </source>
</evidence>
<dbReference type="GO" id="GO:0005886">
    <property type="term" value="C:plasma membrane"/>
    <property type="evidence" value="ECO:0007669"/>
    <property type="project" value="UniProtKB-SubCell"/>
</dbReference>
<protein>
    <recommendedName>
        <fullName evidence="11">Glycosyltransferase RgtA/B/C/D-like domain-containing protein</fullName>
    </recommendedName>
</protein>
<feature type="transmembrane region" description="Helical" evidence="8">
    <location>
        <begin position="213"/>
        <end position="232"/>
    </location>
</feature>
<dbReference type="PANTHER" id="PTHR33908">
    <property type="entry name" value="MANNOSYLTRANSFERASE YKCB-RELATED"/>
    <property type="match status" value="1"/>
</dbReference>
<keyword evidence="6 8" id="KW-1133">Transmembrane helix</keyword>
<feature type="transmembrane region" description="Helical" evidence="8">
    <location>
        <begin position="281"/>
        <end position="301"/>
    </location>
</feature>